<dbReference type="Pfam" id="PF00225">
    <property type="entry name" value="Kinesin"/>
    <property type="match status" value="1"/>
</dbReference>
<feature type="region of interest" description="Disordered" evidence="7">
    <location>
        <begin position="831"/>
        <end position="851"/>
    </location>
</feature>
<comment type="subcellular location">
    <subcellularLocation>
        <location evidence="1">Cytoplasm</location>
        <location evidence="1">Cytoskeleton</location>
    </subcellularLocation>
</comment>
<dbReference type="GO" id="GO:0005524">
    <property type="term" value="F:ATP binding"/>
    <property type="evidence" value="ECO:0007669"/>
    <property type="project" value="UniProtKB-UniRule"/>
</dbReference>
<dbReference type="GO" id="GO:0007052">
    <property type="term" value="P:mitotic spindle organization"/>
    <property type="evidence" value="ECO:0007669"/>
    <property type="project" value="TreeGrafter"/>
</dbReference>
<feature type="compositionally biased region" description="Low complexity" evidence="7">
    <location>
        <begin position="841"/>
        <end position="850"/>
    </location>
</feature>
<dbReference type="InterPro" id="IPR036961">
    <property type="entry name" value="Kinesin_motor_dom_sf"/>
</dbReference>
<feature type="compositionally biased region" description="Basic residues" evidence="7">
    <location>
        <begin position="1470"/>
        <end position="1480"/>
    </location>
</feature>
<dbReference type="PRINTS" id="PR00380">
    <property type="entry name" value="KINESINHEAVY"/>
</dbReference>
<keyword evidence="4" id="KW-0963">Cytoplasm</keyword>
<feature type="compositionally biased region" description="Basic and acidic residues" evidence="7">
    <location>
        <begin position="720"/>
        <end position="736"/>
    </location>
</feature>
<keyword evidence="10" id="KW-1185">Reference proteome</keyword>
<dbReference type="GO" id="GO:0051231">
    <property type="term" value="P:spindle elongation"/>
    <property type="evidence" value="ECO:0007669"/>
    <property type="project" value="TreeGrafter"/>
</dbReference>
<keyword evidence="4" id="KW-0206">Cytoskeleton</keyword>
<dbReference type="EMBL" id="JARGEI010000017">
    <property type="protein sequence ID" value="KAJ8716450.1"/>
    <property type="molecule type" value="Genomic_DNA"/>
</dbReference>
<evidence type="ECO:0000313" key="10">
    <source>
        <dbReference type="Proteomes" id="UP001231518"/>
    </source>
</evidence>
<dbReference type="SMART" id="SM00129">
    <property type="entry name" value="KISc"/>
    <property type="match status" value="1"/>
</dbReference>
<dbReference type="InterPro" id="IPR027417">
    <property type="entry name" value="P-loop_NTPase"/>
</dbReference>
<proteinExistence type="inferred from homology"/>
<feature type="coiled-coil region" evidence="6">
    <location>
        <begin position="485"/>
        <end position="596"/>
    </location>
</feature>
<feature type="compositionally biased region" description="Basic and acidic residues" evidence="7">
    <location>
        <begin position="683"/>
        <end position="697"/>
    </location>
</feature>
<dbReference type="GO" id="GO:0008017">
    <property type="term" value="F:microtubule binding"/>
    <property type="evidence" value="ECO:0007669"/>
    <property type="project" value="InterPro"/>
</dbReference>
<name>A0AAD7YIH6_MYTSE</name>
<dbReference type="GO" id="GO:0007018">
    <property type="term" value="P:microtubule-based movement"/>
    <property type="evidence" value="ECO:0007669"/>
    <property type="project" value="InterPro"/>
</dbReference>
<organism evidence="9 10">
    <name type="scientific">Mythimna separata</name>
    <name type="common">Oriental armyworm</name>
    <name type="synonym">Pseudaletia separata</name>
    <dbReference type="NCBI Taxonomy" id="271217"/>
    <lineage>
        <taxon>Eukaryota</taxon>
        <taxon>Metazoa</taxon>
        <taxon>Ecdysozoa</taxon>
        <taxon>Arthropoda</taxon>
        <taxon>Hexapoda</taxon>
        <taxon>Insecta</taxon>
        <taxon>Pterygota</taxon>
        <taxon>Neoptera</taxon>
        <taxon>Endopterygota</taxon>
        <taxon>Lepidoptera</taxon>
        <taxon>Glossata</taxon>
        <taxon>Ditrysia</taxon>
        <taxon>Noctuoidea</taxon>
        <taxon>Noctuidae</taxon>
        <taxon>Noctuinae</taxon>
        <taxon>Hadenini</taxon>
        <taxon>Mythimna</taxon>
    </lineage>
</organism>
<feature type="compositionally biased region" description="Basic and acidic residues" evidence="7">
    <location>
        <begin position="1400"/>
        <end position="1415"/>
    </location>
</feature>
<evidence type="ECO:0000256" key="1">
    <source>
        <dbReference type="ARBA" id="ARBA00004245"/>
    </source>
</evidence>
<feature type="region of interest" description="Disordered" evidence="7">
    <location>
        <begin position="1245"/>
        <end position="1283"/>
    </location>
</feature>
<feature type="domain" description="Kinesin motor" evidence="8">
    <location>
        <begin position="54"/>
        <end position="445"/>
    </location>
</feature>
<keyword evidence="5" id="KW-0505">Motor protein</keyword>
<evidence type="ECO:0000256" key="3">
    <source>
        <dbReference type="ARBA" id="ARBA00022840"/>
    </source>
</evidence>
<sequence>MLEQRFSDNDVSKRDIPSFIEPHPPLILNPFMRPRPEKKLELLFEDSEIEEPELVQVYLRLKPCKVPNTLYDIRSDKCLVTSLDTATAGHGRRTQHNVSKMYTFSKIFGSECNQREIFEAVVKDNLRKLPNGQNFTLLTYGASGSGKTYTLMGTVGAPGLVPRSLEYVFRLVDAAQQPAFRPAESGAEKLSHHEQDYELQWVKRLRHVSAPLRDKYRRMSVQLHSDLTVSSIDLSNRKRHYVWVSFVEIYNEAVYDLLAPPERRTKLRIREDTSGNVYVKGATQAFVRSGEEAYDVMVAGKHNLVVAATGVHAHSSRSHCIFTITMLTETDEGPVRTSYVRLCDLAGCERARATRNTGARMAESRAINSSLHVLERCLHMLRRKQKTRNDAMVPYRESKLTRLLGTGLSGARGEAVSMVVTLNPSPEYAHETKHVLSLAAVAQDIQINNTMLTTTLESSTQDTTISCSAEVMKLRADNERLHFELVQAQARNKELLAAMEERQQECANTMRELVEEAKDMTKQYYEAQLEALRCEMEDMVEEYESRLAKVPAPNKNDAGTPSRYLQNKVSQLMTEIAVLEEKLTAETLARARAEKEVEHLRTCIEERDEKAFKDTTPPAEDVMSLTDSEHESDEETDDPLNQSLEPVFKKELNRSISIVLQNEKRDNGSIHTIDNIDEECESDLEKSHNTLENDDSKNSSYATGEEEDESIKNVETINGETEKLHDSVQTDKDVTYHDNGLNTTYNESKLIEPSDEVIHSNKCDDCFEKNANVTYDNARTSNQCDDSLKTEAKMTYENFISSNKCDDNLKTNGNETDEQFISSNKCDESLKNDANNVTYGSNKNNKSMKNYSRDDDDAIQFKNESIKSTKPEVRGTYFVRDSQFNETGNFSDDSMEKKTNSFRGTYFVKDPVTNVSKSSESNEEDQFKIPVVSQKSIVEVKAPEPVTIVKAGIVKEKTNTDIKIAETVSELPITNITRGKSNIDMKPPEKTEPVSAMIRAKTNINMKVTEKVSESLVGKIMRSFKSNQGSDVSLRQFEQLEKAAKEDDDDDRPKNQSVFGEIKILKEKRTYFDNVLENNNEPKDIQTEEPILVKEKRTYFDNIGANLEVTNKKLNKLIKNDDERSPSIVKDVVADDFEPSTIKKLLGESFSKPDVISSIHKTKLTKKSASVDIFDGFDSPVPQKAKEKVDNVEIARQSIEKLVLDQLSVKSSKADLEPRISIKEVIEPDNDVQVKKEIKLESMSSVEELKETKDHKKQTKLEPTSSTDEPNQTMNYSQAKGDNTVEEFENIYKDISAPRATEFDLLLANESTDKHDKDETKYNLRKTRTNKIEETKTDKRKEKDEEILAESQAKCESKVRKRPLRLRRRKNVDEESDDKLKDIVNLQSEFSDVTMGMPSTKKDVKDIPSPEKGTEENLPPFNPLMGIQSCPSKSVTRSRRKLFTPRAEPLEESLTQTGDSNERIYVPRPSYHRPRARRKL</sequence>
<gene>
    <name evidence="9" type="ORF">PYW07_003077</name>
</gene>
<evidence type="ECO:0000256" key="6">
    <source>
        <dbReference type="SAM" id="Coils"/>
    </source>
</evidence>
<dbReference type="GO" id="GO:0003777">
    <property type="term" value="F:microtubule motor activity"/>
    <property type="evidence" value="ECO:0007669"/>
    <property type="project" value="InterPro"/>
</dbReference>
<dbReference type="PROSITE" id="PS50067">
    <property type="entry name" value="KINESIN_MOTOR_2"/>
    <property type="match status" value="1"/>
</dbReference>
<evidence type="ECO:0000313" key="9">
    <source>
        <dbReference type="EMBL" id="KAJ8716450.1"/>
    </source>
</evidence>
<feature type="region of interest" description="Disordered" evidence="7">
    <location>
        <begin position="608"/>
        <end position="644"/>
    </location>
</feature>
<feature type="region of interest" description="Disordered" evidence="7">
    <location>
        <begin position="683"/>
        <end position="739"/>
    </location>
</feature>
<feature type="compositionally biased region" description="Polar residues" evidence="7">
    <location>
        <begin position="1261"/>
        <end position="1281"/>
    </location>
</feature>
<dbReference type="GO" id="GO:0005875">
    <property type="term" value="C:microtubule associated complex"/>
    <property type="evidence" value="ECO:0007669"/>
    <property type="project" value="TreeGrafter"/>
</dbReference>
<reference evidence="9" key="1">
    <citation type="submission" date="2023-03" db="EMBL/GenBank/DDBJ databases">
        <title>Chromosome-level genomes of two armyworms, Mythimna separata and Mythimna loreyi, provide insights into the biosynthesis and reception of sex pheromones.</title>
        <authorList>
            <person name="Zhao H."/>
        </authorList>
    </citation>
    <scope>NUCLEOTIDE SEQUENCE</scope>
    <source>
        <strain evidence="9">BeijingLab</strain>
        <tissue evidence="9">Pupa</tissue>
    </source>
</reference>
<comment type="caution">
    <text evidence="9">The sequence shown here is derived from an EMBL/GenBank/DDBJ whole genome shotgun (WGS) entry which is preliminary data.</text>
</comment>
<dbReference type="InterPro" id="IPR027640">
    <property type="entry name" value="Kinesin-like_fam"/>
</dbReference>
<keyword evidence="2 5" id="KW-0547">Nucleotide-binding</keyword>
<feature type="region of interest" description="Disordered" evidence="7">
    <location>
        <begin position="1333"/>
        <end position="1360"/>
    </location>
</feature>
<protein>
    <recommendedName>
        <fullName evidence="8">Kinesin motor domain-containing protein</fullName>
    </recommendedName>
</protein>
<comment type="similarity">
    <text evidence="5">Belongs to the TRAFAC class myosin-kinesin ATPase superfamily. Kinesin family.</text>
</comment>
<keyword evidence="6" id="KW-0175">Coiled coil</keyword>
<keyword evidence="3 5" id="KW-0067">ATP-binding</keyword>
<dbReference type="Proteomes" id="UP001231518">
    <property type="component" value="Chromosome 14"/>
</dbReference>
<dbReference type="PANTHER" id="PTHR47969:SF9">
    <property type="entry name" value="KINESIN-LIKE PROTEIN"/>
    <property type="match status" value="1"/>
</dbReference>
<evidence type="ECO:0000259" key="8">
    <source>
        <dbReference type="PROSITE" id="PS50067"/>
    </source>
</evidence>
<dbReference type="Gene3D" id="3.40.850.10">
    <property type="entry name" value="Kinesin motor domain"/>
    <property type="match status" value="1"/>
</dbReference>
<feature type="region of interest" description="Disordered" evidence="7">
    <location>
        <begin position="1391"/>
        <end position="1480"/>
    </location>
</feature>
<evidence type="ECO:0000256" key="2">
    <source>
        <dbReference type="ARBA" id="ARBA00022741"/>
    </source>
</evidence>
<evidence type="ECO:0000256" key="5">
    <source>
        <dbReference type="PROSITE-ProRule" id="PRU00283"/>
    </source>
</evidence>
<feature type="compositionally biased region" description="Basic and acidic residues" evidence="7">
    <location>
        <begin position="1333"/>
        <end position="1346"/>
    </location>
</feature>
<accession>A0AAD7YIH6</accession>
<feature type="binding site" evidence="5">
    <location>
        <begin position="141"/>
        <end position="148"/>
    </location>
    <ligand>
        <name>ATP</name>
        <dbReference type="ChEBI" id="CHEBI:30616"/>
    </ligand>
</feature>
<dbReference type="PANTHER" id="PTHR47969">
    <property type="entry name" value="CHROMOSOME-ASSOCIATED KINESIN KIF4A-RELATED"/>
    <property type="match status" value="1"/>
</dbReference>
<dbReference type="SUPFAM" id="SSF52540">
    <property type="entry name" value="P-loop containing nucleoside triphosphate hydrolases"/>
    <property type="match status" value="1"/>
</dbReference>
<evidence type="ECO:0000256" key="7">
    <source>
        <dbReference type="SAM" id="MobiDB-lite"/>
    </source>
</evidence>
<evidence type="ECO:0000256" key="4">
    <source>
        <dbReference type="ARBA" id="ARBA00023212"/>
    </source>
</evidence>
<dbReference type="InterPro" id="IPR001752">
    <property type="entry name" value="Kinesin_motor_dom"/>
</dbReference>